<feature type="transmembrane region" description="Helical" evidence="7">
    <location>
        <begin position="208"/>
        <end position="229"/>
    </location>
</feature>
<feature type="transmembrane region" description="Helical" evidence="7">
    <location>
        <begin position="73"/>
        <end position="96"/>
    </location>
</feature>
<name>A0A4U3M8A6_9ACTN</name>
<evidence type="ECO:0000313" key="9">
    <source>
        <dbReference type="EMBL" id="TKK83736.1"/>
    </source>
</evidence>
<keyword evidence="4 7" id="KW-0812">Transmembrane</keyword>
<accession>A0A4U3M8A6</accession>
<evidence type="ECO:0000256" key="4">
    <source>
        <dbReference type="ARBA" id="ARBA00022692"/>
    </source>
</evidence>
<dbReference type="AlphaFoldDB" id="A0A4U3M8A6"/>
<dbReference type="GO" id="GO:0055085">
    <property type="term" value="P:transmembrane transport"/>
    <property type="evidence" value="ECO:0007669"/>
    <property type="project" value="InterPro"/>
</dbReference>
<evidence type="ECO:0000256" key="7">
    <source>
        <dbReference type="RuleBase" id="RU363032"/>
    </source>
</evidence>
<dbReference type="SUPFAM" id="SSF161098">
    <property type="entry name" value="MetI-like"/>
    <property type="match status" value="1"/>
</dbReference>
<dbReference type="EMBL" id="SZQA01000042">
    <property type="protein sequence ID" value="TKK83736.1"/>
    <property type="molecule type" value="Genomic_DNA"/>
</dbReference>
<dbReference type="PANTHER" id="PTHR30193:SF37">
    <property type="entry name" value="INNER MEMBRANE ABC TRANSPORTER PERMEASE PROTEIN YCJO"/>
    <property type="match status" value="1"/>
</dbReference>
<comment type="subcellular location">
    <subcellularLocation>
        <location evidence="1 7">Cell membrane</location>
        <topology evidence="1 7">Multi-pass membrane protein</topology>
    </subcellularLocation>
</comment>
<dbReference type="RefSeq" id="WP_137250921.1">
    <property type="nucleotide sequence ID" value="NZ_SZQA01000042.1"/>
</dbReference>
<evidence type="ECO:0000259" key="8">
    <source>
        <dbReference type="PROSITE" id="PS50928"/>
    </source>
</evidence>
<dbReference type="PANTHER" id="PTHR30193">
    <property type="entry name" value="ABC TRANSPORTER PERMEASE PROTEIN"/>
    <property type="match status" value="1"/>
</dbReference>
<dbReference type="Pfam" id="PF00528">
    <property type="entry name" value="BPD_transp_1"/>
    <property type="match status" value="1"/>
</dbReference>
<dbReference type="Gene3D" id="1.10.3720.10">
    <property type="entry name" value="MetI-like"/>
    <property type="match status" value="1"/>
</dbReference>
<dbReference type="InterPro" id="IPR051393">
    <property type="entry name" value="ABC_transporter_permease"/>
</dbReference>
<dbReference type="InterPro" id="IPR035906">
    <property type="entry name" value="MetI-like_sf"/>
</dbReference>
<proteinExistence type="inferred from homology"/>
<protein>
    <submittedName>
        <fullName evidence="9">Sugar ABC transporter permease</fullName>
    </submittedName>
</protein>
<feature type="transmembrane region" description="Helical" evidence="7">
    <location>
        <begin position="108"/>
        <end position="128"/>
    </location>
</feature>
<gene>
    <name evidence="9" type="ORF">FDA94_32650</name>
</gene>
<reference evidence="9 10" key="1">
    <citation type="submission" date="2019-04" db="EMBL/GenBank/DDBJ databases">
        <title>Herbidospora sp. NEAU-GS14.nov., a novel actinomycete isolated from soil.</title>
        <authorList>
            <person name="Han L."/>
        </authorList>
    </citation>
    <scope>NUCLEOTIDE SEQUENCE [LARGE SCALE GENOMIC DNA]</scope>
    <source>
        <strain evidence="9 10">NEAU-GS14</strain>
    </source>
</reference>
<evidence type="ECO:0000256" key="1">
    <source>
        <dbReference type="ARBA" id="ARBA00004651"/>
    </source>
</evidence>
<dbReference type="InterPro" id="IPR000515">
    <property type="entry name" value="MetI-like"/>
</dbReference>
<comment type="caution">
    <text evidence="9">The sequence shown here is derived from an EMBL/GenBank/DDBJ whole genome shotgun (WGS) entry which is preliminary data.</text>
</comment>
<feature type="transmembrane region" description="Helical" evidence="7">
    <location>
        <begin position="163"/>
        <end position="187"/>
    </location>
</feature>
<feature type="transmembrane region" description="Helical" evidence="7">
    <location>
        <begin position="276"/>
        <end position="296"/>
    </location>
</feature>
<evidence type="ECO:0000256" key="5">
    <source>
        <dbReference type="ARBA" id="ARBA00022989"/>
    </source>
</evidence>
<dbReference type="GO" id="GO:0005886">
    <property type="term" value="C:plasma membrane"/>
    <property type="evidence" value="ECO:0007669"/>
    <property type="project" value="UniProtKB-SubCell"/>
</dbReference>
<keyword evidence="5 7" id="KW-1133">Transmembrane helix</keyword>
<sequence length="300" mass="32717">MATRWREWLTGWAFVFPAVALFAVMGVYTIGSGLALSFASWNGFTPEWIWVGLENYADLLWADPSLAPGVRRAAWNTLQVCVAVPLLTVLISLPLAVTLNSVRRLRGLLRSVYFLPYVTTGIATYYAWRYLLEPEGSINLMLRSAGLGSLAQPQGWLANPSTALWTLILILVWSAVPTATLLYLTGLQAIDPSMVEAARIDGAAPRQVLRRIIVPLLTPMTAGIVLLGVRDSLHGFQIFLIMTNGGPGGHTNVLALETYELAFFKGLAPTLGLSSALGWLLFVGAVLLTLANARLLRRVR</sequence>
<feature type="domain" description="ABC transmembrane type-1" evidence="8">
    <location>
        <begin position="74"/>
        <end position="292"/>
    </location>
</feature>
<evidence type="ECO:0000256" key="6">
    <source>
        <dbReference type="ARBA" id="ARBA00023136"/>
    </source>
</evidence>
<comment type="similarity">
    <text evidence="7">Belongs to the binding-protein-dependent transport system permease family.</text>
</comment>
<feature type="transmembrane region" description="Helical" evidence="7">
    <location>
        <begin position="12"/>
        <end position="38"/>
    </location>
</feature>
<organism evidence="9 10">
    <name type="scientific">Herbidospora galbida</name>
    <dbReference type="NCBI Taxonomy" id="2575442"/>
    <lineage>
        <taxon>Bacteria</taxon>
        <taxon>Bacillati</taxon>
        <taxon>Actinomycetota</taxon>
        <taxon>Actinomycetes</taxon>
        <taxon>Streptosporangiales</taxon>
        <taxon>Streptosporangiaceae</taxon>
        <taxon>Herbidospora</taxon>
    </lineage>
</organism>
<keyword evidence="3" id="KW-1003">Cell membrane</keyword>
<evidence type="ECO:0000313" key="10">
    <source>
        <dbReference type="Proteomes" id="UP000308705"/>
    </source>
</evidence>
<evidence type="ECO:0000256" key="2">
    <source>
        <dbReference type="ARBA" id="ARBA00022448"/>
    </source>
</evidence>
<dbReference type="Proteomes" id="UP000308705">
    <property type="component" value="Unassembled WGS sequence"/>
</dbReference>
<dbReference type="OrthoDB" id="9804439at2"/>
<dbReference type="PROSITE" id="PS50928">
    <property type="entry name" value="ABC_TM1"/>
    <property type="match status" value="1"/>
</dbReference>
<keyword evidence="2 7" id="KW-0813">Transport</keyword>
<keyword evidence="10" id="KW-1185">Reference proteome</keyword>
<evidence type="ECO:0000256" key="3">
    <source>
        <dbReference type="ARBA" id="ARBA00022475"/>
    </source>
</evidence>
<dbReference type="CDD" id="cd06261">
    <property type="entry name" value="TM_PBP2"/>
    <property type="match status" value="1"/>
</dbReference>
<keyword evidence="6 7" id="KW-0472">Membrane</keyword>